<name>A0A453SM13_AEGTS</name>
<reference evidence="5" key="2">
    <citation type="journal article" date="2017" name="Nat. Plants">
        <title>The Aegilops tauschii genome reveals multiple impacts of transposons.</title>
        <authorList>
            <person name="Zhao G."/>
            <person name="Zou C."/>
            <person name="Li K."/>
            <person name="Wang K."/>
            <person name="Li T."/>
            <person name="Gao L."/>
            <person name="Zhang X."/>
            <person name="Wang H."/>
            <person name="Yang Z."/>
            <person name="Liu X."/>
            <person name="Jiang W."/>
            <person name="Mao L."/>
            <person name="Kong X."/>
            <person name="Jiao Y."/>
            <person name="Jia J."/>
        </authorList>
    </citation>
    <scope>NUCLEOTIDE SEQUENCE [LARGE SCALE GENOMIC DNA]</scope>
    <source>
        <strain evidence="5">cv. AL8/78</strain>
    </source>
</reference>
<keyword evidence="2" id="KW-0808">Transferase</keyword>
<dbReference type="InterPro" id="IPR023213">
    <property type="entry name" value="CAT-like_dom_sf"/>
</dbReference>
<protein>
    <submittedName>
        <fullName evidence="4">Uncharacterized protein</fullName>
    </submittedName>
</protein>
<reference evidence="5" key="1">
    <citation type="journal article" date="2014" name="Science">
        <title>Ancient hybridizations among the ancestral genomes of bread wheat.</title>
        <authorList>
            <consortium name="International Wheat Genome Sequencing Consortium,"/>
            <person name="Marcussen T."/>
            <person name="Sandve S.R."/>
            <person name="Heier L."/>
            <person name="Spannagl M."/>
            <person name="Pfeifer M."/>
            <person name="Jakobsen K.S."/>
            <person name="Wulff B.B."/>
            <person name="Steuernagel B."/>
            <person name="Mayer K.F."/>
            <person name="Olsen O.A."/>
        </authorList>
    </citation>
    <scope>NUCLEOTIDE SEQUENCE [LARGE SCALE GENOMIC DNA]</scope>
    <source>
        <strain evidence="5">cv. AL8/78</strain>
    </source>
</reference>
<keyword evidence="5" id="KW-1185">Reference proteome</keyword>
<dbReference type="Gramene" id="AET7Gv20989900.7">
    <property type="protein sequence ID" value="AET7Gv20989900.7"/>
    <property type="gene ID" value="AET7Gv20989900"/>
</dbReference>
<dbReference type="Gene3D" id="3.30.559.10">
    <property type="entry name" value="Chloramphenicol acetyltransferase-like domain"/>
    <property type="match status" value="1"/>
</dbReference>
<reference evidence="4" key="5">
    <citation type="journal article" date="2021" name="G3 (Bethesda)">
        <title>Aegilops tauschii genome assembly Aet v5.0 features greater sequence contiguity and improved annotation.</title>
        <authorList>
            <person name="Wang L."/>
            <person name="Zhu T."/>
            <person name="Rodriguez J.C."/>
            <person name="Deal K.R."/>
            <person name="Dubcovsky J."/>
            <person name="McGuire P.E."/>
            <person name="Lux T."/>
            <person name="Spannagl M."/>
            <person name="Mayer K.F.X."/>
            <person name="Baldrich P."/>
            <person name="Meyers B.C."/>
            <person name="Huo N."/>
            <person name="Gu Y.Q."/>
            <person name="Zhou H."/>
            <person name="Devos K.M."/>
            <person name="Bennetzen J.L."/>
            <person name="Unver T."/>
            <person name="Budak H."/>
            <person name="Gulick P.J."/>
            <person name="Galiba G."/>
            <person name="Kalapos B."/>
            <person name="Nelson D.R."/>
            <person name="Li P."/>
            <person name="You F.M."/>
            <person name="Luo M.C."/>
            <person name="Dvorak J."/>
        </authorList>
    </citation>
    <scope>NUCLEOTIDE SEQUENCE [LARGE SCALE GENOMIC DNA]</scope>
    <source>
        <strain evidence="4">cv. AL8/78</strain>
    </source>
</reference>
<evidence type="ECO:0000256" key="2">
    <source>
        <dbReference type="ARBA" id="ARBA00022679"/>
    </source>
</evidence>
<reference evidence="4" key="3">
    <citation type="journal article" date="2017" name="Nature">
        <title>Genome sequence of the progenitor of the wheat D genome Aegilops tauschii.</title>
        <authorList>
            <person name="Luo M.C."/>
            <person name="Gu Y.Q."/>
            <person name="Puiu D."/>
            <person name="Wang H."/>
            <person name="Twardziok S.O."/>
            <person name="Deal K.R."/>
            <person name="Huo N."/>
            <person name="Zhu T."/>
            <person name="Wang L."/>
            <person name="Wang Y."/>
            <person name="McGuire P.E."/>
            <person name="Liu S."/>
            <person name="Long H."/>
            <person name="Ramasamy R.K."/>
            <person name="Rodriguez J.C."/>
            <person name="Van S.L."/>
            <person name="Yuan L."/>
            <person name="Wang Z."/>
            <person name="Xia Z."/>
            <person name="Xiao L."/>
            <person name="Anderson O.D."/>
            <person name="Ouyang S."/>
            <person name="Liang Y."/>
            <person name="Zimin A.V."/>
            <person name="Pertea G."/>
            <person name="Qi P."/>
            <person name="Bennetzen J.L."/>
            <person name="Dai X."/>
            <person name="Dawson M.W."/>
            <person name="Muller H.G."/>
            <person name="Kugler K."/>
            <person name="Rivarola-Duarte L."/>
            <person name="Spannagl M."/>
            <person name="Mayer K.F.X."/>
            <person name="Lu F.H."/>
            <person name="Bevan M.W."/>
            <person name="Leroy P."/>
            <person name="Li P."/>
            <person name="You F.M."/>
            <person name="Sun Q."/>
            <person name="Liu Z."/>
            <person name="Lyons E."/>
            <person name="Wicker T."/>
            <person name="Salzberg S.L."/>
            <person name="Devos K.M."/>
            <person name="Dvorak J."/>
        </authorList>
    </citation>
    <scope>NUCLEOTIDE SEQUENCE [LARGE SCALE GENOMIC DNA]</scope>
    <source>
        <strain evidence="4">cv. AL8/78</strain>
    </source>
</reference>
<evidence type="ECO:0000256" key="1">
    <source>
        <dbReference type="ARBA" id="ARBA00009861"/>
    </source>
</evidence>
<dbReference type="PANTHER" id="PTHR31147:SF66">
    <property type="entry name" value="OS05G0315700 PROTEIN"/>
    <property type="match status" value="1"/>
</dbReference>
<reference evidence="4" key="4">
    <citation type="submission" date="2019-03" db="UniProtKB">
        <authorList>
            <consortium name="EnsemblPlants"/>
        </authorList>
    </citation>
    <scope>IDENTIFICATION</scope>
</reference>
<dbReference type="EnsemblPlants" id="AET7Gv20989900.7">
    <property type="protein sequence ID" value="AET7Gv20989900.7"/>
    <property type="gene ID" value="AET7Gv20989900"/>
</dbReference>
<comment type="similarity">
    <text evidence="1">Belongs to the plant acyltransferase family.</text>
</comment>
<evidence type="ECO:0000256" key="3">
    <source>
        <dbReference type="SAM" id="MobiDB-lite"/>
    </source>
</evidence>
<feature type="region of interest" description="Disordered" evidence="3">
    <location>
        <begin position="218"/>
        <end position="237"/>
    </location>
</feature>
<evidence type="ECO:0000313" key="5">
    <source>
        <dbReference type="Proteomes" id="UP000015105"/>
    </source>
</evidence>
<organism evidence="4 5">
    <name type="scientific">Aegilops tauschii subsp. strangulata</name>
    <name type="common">Goatgrass</name>
    <dbReference type="NCBI Taxonomy" id="200361"/>
    <lineage>
        <taxon>Eukaryota</taxon>
        <taxon>Viridiplantae</taxon>
        <taxon>Streptophyta</taxon>
        <taxon>Embryophyta</taxon>
        <taxon>Tracheophyta</taxon>
        <taxon>Spermatophyta</taxon>
        <taxon>Magnoliopsida</taxon>
        <taxon>Liliopsida</taxon>
        <taxon>Poales</taxon>
        <taxon>Poaceae</taxon>
        <taxon>BOP clade</taxon>
        <taxon>Pooideae</taxon>
        <taxon>Triticodae</taxon>
        <taxon>Triticeae</taxon>
        <taxon>Triticinae</taxon>
        <taxon>Aegilops</taxon>
    </lineage>
</organism>
<dbReference type="PANTHER" id="PTHR31147">
    <property type="entry name" value="ACYL TRANSFERASE 4"/>
    <property type="match status" value="1"/>
</dbReference>
<dbReference type="GO" id="GO:0016747">
    <property type="term" value="F:acyltransferase activity, transferring groups other than amino-acyl groups"/>
    <property type="evidence" value="ECO:0007669"/>
    <property type="project" value="UniProtKB-ARBA"/>
</dbReference>
<dbReference type="AlphaFoldDB" id="A0A453SM13"/>
<sequence length="430" mass="45700">MASSLLPAFTVRRGEPVLVSPAEQTPRETKTLSDIDDGEGMRFYSSGIHLYRANPDKQGVDPAAVIREALARALVPYYPLAGRLREEAGRKLVVDCEAQGVMFVEADVDLTAADFGDVQSPPFPCFEQFILESTTVAGVESVIDRPLLYIQGDEAQVRGLHLRAALLPLRGGRAGRDAVREGRLRAGVRRRVAVDHAGVGQGDVHGEAAAAAVLPAPGVQRAGGRGGRPDADDSPGRHRARALLLRATRDRGAAAARAAAHEPELPVRAGGGVHLAGPHGGARLRRRRGGAAVLHRERARPPRRAAPGGLLRERVRLLRGGDHGRGALRGRAGLRAGAGEEGQVGRDVRLPAVGGGPDGAPRAAPVRAVADVHRVGREPRWVQERGLRVGRGGVRRAGQGRRGADPRRDQLLLQVQERQGRGGHRGAHQP</sequence>
<dbReference type="Proteomes" id="UP000015105">
    <property type="component" value="Chromosome 7D"/>
</dbReference>
<accession>A0A453SM13</accession>
<feature type="region of interest" description="Disordered" evidence="3">
    <location>
        <begin position="269"/>
        <end position="305"/>
    </location>
</feature>
<dbReference type="InterPro" id="IPR050898">
    <property type="entry name" value="Plant_acyltransferase"/>
</dbReference>
<feature type="compositionally biased region" description="Basic and acidic residues" evidence="3">
    <location>
        <begin position="227"/>
        <end position="236"/>
    </location>
</feature>
<proteinExistence type="inferred from homology"/>
<feature type="compositionally biased region" description="Gly residues" evidence="3">
    <location>
        <begin position="269"/>
        <end position="280"/>
    </location>
</feature>
<dbReference type="Pfam" id="PF02458">
    <property type="entry name" value="Transferase"/>
    <property type="match status" value="1"/>
</dbReference>
<evidence type="ECO:0000313" key="4">
    <source>
        <dbReference type="EnsemblPlants" id="AET7Gv20989900.7"/>
    </source>
</evidence>